<dbReference type="OMA" id="RSRTECP"/>
<keyword evidence="3" id="KW-0561">Oxygen transport</keyword>
<sequence length="321" mass="35687">MGNDHSVGGRRLRSKSHPRSSSGPFDRDTTFAFNQHGHSTGHLDDEDQYGLNISRLQKRLSNVSKLASDPSISTISRDSSKNRLASPTVCPGSVTLRQKRDSVSSSKDASLSLNASFMSEASYSVATLIKLTPYQVHMIQESWPCIVQSGGNSAGSKLYRTFANRHANIGELFKKISILASFSASPRSVDVYKEHGRLTFDLINEFVLNLHKNAESLIDKCRQTGAYHSPLKHEAAFNADVFDDLAEIIVEQFSRTDAVRKHRGLSKAWTLLITFILEKVREGYCSGLRRSSSMTRSMQKKTLTTVDEKFLTIAETTSPDH</sequence>
<dbReference type="InterPro" id="IPR009050">
    <property type="entry name" value="Globin-like_sf"/>
</dbReference>
<dbReference type="Gene3D" id="1.10.490.10">
    <property type="entry name" value="Globins"/>
    <property type="match status" value="1"/>
</dbReference>
<keyword evidence="1" id="KW-0813">Transport</keyword>
<dbReference type="GO" id="GO:0019825">
    <property type="term" value="F:oxygen binding"/>
    <property type="evidence" value="ECO:0007669"/>
    <property type="project" value="InterPro"/>
</dbReference>
<dbReference type="InterPro" id="IPR044399">
    <property type="entry name" value="Mb-like_M"/>
</dbReference>
<dbReference type="WBParaSite" id="nRc.2.0.1.t09791-RA">
    <property type="protein sequence ID" value="nRc.2.0.1.t09791-RA"/>
    <property type="gene ID" value="nRc.2.0.1.g09791"/>
</dbReference>
<keyword evidence="4" id="KW-0479">Metal-binding</keyword>
<dbReference type="GO" id="GO:0020037">
    <property type="term" value="F:heme binding"/>
    <property type="evidence" value="ECO:0007669"/>
    <property type="project" value="InterPro"/>
</dbReference>
<dbReference type="InterPro" id="IPR012292">
    <property type="entry name" value="Globin/Proto"/>
</dbReference>
<feature type="compositionally biased region" description="Polar residues" evidence="6">
    <location>
        <begin position="67"/>
        <end position="85"/>
    </location>
</feature>
<feature type="compositionally biased region" description="Basic residues" evidence="6">
    <location>
        <begin position="8"/>
        <end position="18"/>
    </location>
</feature>
<feature type="region of interest" description="Disordered" evidence="6">
    <location>
        <begin position="1"/>
        <end position="46"/>
    </location>
</feature>
<proteinExistence type="predicted"/>
<evidence type="ECO:0000256" key="6">
    <source>
        <dbReference type="SAM" id="MobiDB-lite"/>
    </source>
</evidence>
<dbReference type="Proteomes" id="UP000887565">
    <property type="component" value="Unplaced"/>
</dbReference>
<accession>A0A915I7E6</accession>
<keyword evidence="5" id="KW-0408">Iron</keyword>
<feature type="domain" description="Globin" evidence="7">
    <location>
        <begin position="130"/>
        <end position="285"/>
    </location>
</feature>
<dbReference type="CDD" id="cd01040">
    <property type="entry name" value="Mb-like"/>
    <property type="match status" value="1"/>
</dbReference>
<keyword evidence="8" id="KW-1185">Reference proteome</keyword>
<evidence type="ECO:0000256" key="1">
    <source>
        <dbReference type="ARBA" id="ARBA00022448"/>
    </source>
</evidence>
<dbReference type="SUPFAM" id="SSF46458">
    <property type="entry name" value="Globin-like"/>
    <property type="match status" value="1"/>
</dbReference>
<dbReference type="GO" id="GO:0005344">
    <property type="term" value="F:oxygen carrier activity"/>
    <property type="evidence" value="ECO:0007669"/>
    <property type="project" value="UniProtKB-KW"/>
</dbReference>
<evidence type="ECO:0000259" key="7">
    <source>
        <dbReference type="PROSITE" id="PS01033"/>
    </source>
</evidence>
<dbReference type="PANTHER" id="PTHR46458">
    <property type="entry name" value="BLR2807 PROTEIN"/>
    <property type="match status" value="1"/>
</dbReference>
<protein>
    <recommendedName>
        <fullName evidence="7">Globin domain-containing protein</fullName>
    </recommendedName>
</protein>
<reference evidence="9" key="1">
    <citation type="submission" date="2022-11" db="UniProtKB">
        <authorList>
            <consortium name="WormBaseParasite"/>
        </authorList>
    </citation>
    <scope>IDENTIFICATION</scope>
</reference>
<evidence type="ECO:0000256" key="3">
    <source>
        <dbReference type="ARBA" id="ARBA00022621"/>
    </source>
</evidence>
<evidence type="ECO:0000256" key="2">
    <source>
        <dbReference type="ARBA" id="ARBA00022617"/>
    </source>
</evidence>
<organism evidence="8 9">
    <name type="scientific">Romanomermis culicivorax</name>
    <name type="common">Nematode worm</name>
    <dbReference type="NCBI Taxonomy" id="13658"/>
    <lineage>
        <taxon>Eukaryota</taxon>
        <taxon>Metazoa</taxon>
        <taxon>Ecdysozoa</taxon>
        <taxon>Nematoda</taxon>
        <taxon>Enoplea</taxon>
        <taxon>Dorylaimia</taxon>
        <taxon>Mermithida</taxon>
        <taxon>Mermithoidea</taxon>
        <taxon>Mermithidae</taxon>
        <taxon>Romanomermis</taxon>
    </lineage>
</organism>
<dbReference type="PANTHER" id="PTHR46458:SF1">
    <property type="entry name" value="GEO09476P1"/>
    <property type="match status" value="1"/>
</dbReference>
<name>A0A915I7E6_ROMCU</name>
<dbReference type="PROSITE" id="PS01033">
    <property type="entry name" value="GLOBIN"/>
    <property type="match status" value="1"/>
</dbReference>
<dbReference type="AlphaFoldDB" id="A0A915I7E6"/>
<evidence type="ECO:0000256" key="5">
    <source>
        <dbReference type="ARBA" id="ARBA00023004"/>
    </source>
</evidence>
<dbReference type="GO" id="GO:0046872">
    <property type="term" value="F:metal ion binding"/>
    <property type="evidence" value="ECO:0007669"/>
    <property type="project" value="UniProtKB-KW"/>
</dbReference>
<keyword evidence="2" id="KW-0349">Heme</keyword>
<dbReference type="InterPro" id="IPR000971">
    <property type="entry name" value="Globin"/>
</dbReference>
<feature type="region of interest" description="Disordered" evidence="6">
    <location>
        <begin position="67"/>
        <end position="91"/>
    </location>
</feature>
<evidence type="ECO:0000313" key="9">
    <source>
        <dbReference type="WBParaSite" id="nRc.2.0.1.t09791-RA"/>
    </source>
</evidence>
<evidence type="ECO:0000313" key="8">
    <source>
        <dbReference type="Proteomes" id="UP000887565"/>
    </source>
</evidence>
<dbReference type="InterPro" id="IPR050532">
    <property type="entry name" value="Globin-like_OT"/>
</dbReference>
<evidence type="ECO:0000256" key="4">
    <source>
        <dbReference type="ARBA" id="ARBA00022723"/>
    </source>
</evidence>